<evidence type="ECO:0000313" key="2">
    <source>
        <dbReference type="Proteomes" id="UP001426770"/>
    </source>
</evidence>
<sequence>MDLQPSVIVPPVLYLSVREHPEGGSFPEVRALRDGRTALLAYTALDRLADGCGENQPWALLHTSHLGEVKAQQPFDVVAFDQKMPSHLVKNGRLA</sequence>
<accession>A0ABP9WIG3</accession>
<dbReference type="InterPro" id="IPR049975">
    <property type="entry name" value="SAV_915-like_dom"/>
</dbReference>
<dbReference type="EMBL" id="BAABRR010000011">
    <property type="protein sequence ID" value="GAA5519627.1"/>
    <property type="molecule type" value="Genomic_DNA"/>
</dbReference>
<name>A0ABP9WIG3_9MICO</name>
<evidence type="ECO:0000313" key="1">
    <source>
        <dbReference type="EMBL" id="GAA5519627.1"/>
    </source>
</evidence>
<reference evidence="1 2" key="1">
    <citation type="submission" date="2024-02" db="EMBL/GenBank/DDBJ databases">
        <title>Lysinimicrobium sediminis NBRC 112286.</title>
        <authorList>
            <person name="Ichikawa N."/>
            <person name="Katano-Makiyama Y."/>
            <person name="Hidaka K."/>
        </authorList>
    </citation>
    <scope>NUCLEOTIDE SEQUENCE [LARGE SCALE GENOMIC DNA]</scope>
    <source>
        <strain evidence="1 2">NBRC 112286</strain>
    </source>
</reference>
<dbReference type="NCBIfam" id="NF042914">
    <property type="entry name" value="SAV915_dom"/>
    <property type="match status" value="1"/>
</dbReference>
<gene>
    <name evidence="1" type="ORF">Lsed01_02078</name>
</gene>
<evidence type="ECO:0008006" key="3">
    <source>
        <dbReference type="Google" id="ProtNLM"/>
    </source>
</evidence>
<organism evidence="1 2">
    <name type="scientific">Demequina sediminis</name>
    <dbReference type="NCBI Taxonomy" id="1930058"/>
    <lineage>
        <taxon>Bacteria</taxon>
        <taxon>Bacillati</taxon>
        <taxon>Actinomycetota</taxon>
        <taxon>Actinomycetes</taxon>
        <taxon>Micrococcales</taxon>
        <taxon>Demequinaceae</taxon>
        <taxon>Demequina</taxon>
    </lineage>
</organism>
<dbReference type="Proteomes" id="UP001426770">
    <property type="component" value="Unassembled WGS sequence"/>
</dbReference>
<dbReference type="RefSeq" id="WP_345379993.1">
    <property type="nucleotide sequence ID" value="NZ_BAABRR010000011.1"/>
</dbReference>
<keyword evidence="2" id="KW-1185">Reference proteome</keyword>
<protein>
    <recommendedName>
        <fullName evidence="3">SseB protein N-terminal domain-containing protein</fullName>
    </recommendedName>
</protein>
<proteinExistence type="predicted"/>
<comment type="caution">
    <text evidence="1">The sequence shown here is derived from an EMBL/GenBank/DDBJ whole genome shotgun (WGS) entry which is preliminary data.</text>
</comment>